<feature type="region of interest" description="Disordered" evidence="1">
    <location>
        <begin position="26"/>
        <end position="55"/>
    </location>
</feature>
<dbReference type="InterPro" id="IPR050490">
    <property type="entry name" value="Bact_solute-bd_prot1"/>
</dbReference>
<comment type="caution">
    <text evidence="3">The sequence shown here is derived from an EMBL/GenBank/DDBJ whole genome shotgun (WGS) entry which is preliminary data.</text>
</comment>
<dbReference type="Gene3D" id="3.40.190.10">
    <property type="entry name" value="Periplasmic binding protein-like II"/>
    <property type="match status" value="1"/>
</dbReference>
<evidence type="ECO:0000256" key="2">
    <source>
        <dbReference type="SAM" id="SignalP"/>
    </source>
</evidence>
<dbReference type="PANTHER" id="PTHR43649">
    <property type="entry name" value="ARABINOSE-BINDING PROTEIN-RELATED"/>
    <property type="match status" value="1"/>
</dbReference>
<reference evidence="3 4" key="1">
    <citation type="submission" date="2021-03" db="EMBL/GenBank/DDBJ databases">
        <title>Genomic Encyclopedia of Type Strains, Phase IV (KMG-IV): sequencing the most valuable type-strain genomes for metagenomic binning, comparative biology and taxonomic classification.</title>
        <authorList>
            <person name="Goeker M."/>
        </authorList>
    </citation>
    <scope>NUCLEOTIDE SEQUENCE [LARGE SCALE GENOMIC DNA]</scope>
    <source>
        <strain evidence="3 4">DSM 26048</strain>
    </source>
</reference>
<dbReference type="Pfam" id="PF01547">
    <property type="entry name" value="SBP_bac_1"/>
    <property type="match status" value="1"/>
</dbReference>
<dbReference type="RefSeq" id="WP_209970270.1">
    <property type="nucleotide sequence ID" value="NZ_JAGGLB010000002.1"/>
</dbReference>
<dbReference type="InterPro" id="IPR006059">
    <property type="entry name" value="SBP"/>
</dbReference>
<proteinExistence type="predicted"/>
<name>A0ABS4IPH2_9BACL</name>
<keyword evidence="2" id="KW-0732">Signal</keyword>
<feature type="signal peptide" evidence="2">
    <location>
        <begin position="1"/>
        <end position="27"/>
    </location>
</feature>
<feature type="chain" id="PRO_5047329889" evidence="2">
    <location>
        <begin position="28"/>
        <end position="491"/>
    </location>
</feature>
<evidence type="ECO:0000256" key="1">
    <source>
        <dbReference type="SAM" id="MobiDB-lite"/>
    </source>
</evidence>
<feature type="compositionally biased region" description="Polar residues" evidence="1">
    <location>
        <begin position="27"/>
        <end position="45"/>
    </location>
</feature>
<accession>A0ABS4IPH2</accession>
<dbReference type="EMBL" id="JAGGLB010000002">
    <property type="protein sequence ID" value="MBP1989464.1"/>
    <property type="molecule type" value="Genomic_DNA"/>
</dbReference>
<dbReference type="SUPFAM" id="SSF53850">
    <property type="entry name" value="Periplasmic binding protein-like II"/>
    <property type="match status" value="1"/>
</dbReference>
<organism evidence="3 4">
    <name type="scientific">Paenibacillus eucommiae</name>
    <dbReference type="NCBI Taxonomy" id="1355755"/>
    <lineage>
        <taxon>Bacteria</taxon>
        <taxon>Bacillati</taxon>
        <taxon>Bacillota</taxon>
        <taxon>Bacilli</taxon>
        <taxon>Bacillales</taxon>
        <taxon>Paenibacillaceae</taxon>
        <taxon>Paenibacillus</taxon>
    </lineage>
</organism>
<evidence type="ECO:0000313" key="3">
    <source>
        <dbReference type="EMBL" id="MBP1989464.1"/>
    </source>
</evidence>
<evidence type="ECO:0000313" key="4">
    <source>
        <dbReference type="Proteomes" id="UP001519287"/>
    </source>
</evidence>
<protein>
    <submittedName>
        <fullName evidence="3">Raffinose/stachyose/melibiose transport system substrate-binding protein</fullName>
    </submittedName>
</protein>
<dbReference type="PROSITE" id="PS51257">
    <property type="entry name" value="PROKAR_LIPOPROTEIN"/>
    <property type="match status" value="1"/>
</dbReference>
<keyword evidence="4" id="KW-1185">Reference proteome</keyword>
<sequence length="491" mass="55154">MRKRRLRRMLTGTVLALSLLLSACSSGDSKTTISPSPEAAKSTSEPTKEADKPAKNWTITFDPQGYFPRESTTKDPAVHQVMKELAEEYHKLKPNINIEFVEVTAPDRKAWLQARMLSKDAPDIFWSNFEDTWLHYQKGWFLDMDPWLNKPNMYNENKVWKDTFAPGILDTVKAPDGKIYTIPGDGIAIGIYYNKSIFDNLSLSPPKTWKEFMDVQETIKASGVTPMVFSTESASDAPWSDTIMHSQFMLDKIGDIDTSGNGRLEPQETVKAIKEGKFPNADAVKQQWTLIKEWSQYWPKGFNAQLDAEQMFMAGKGAMMLAGNQFGDYLEASKVPFEFGTFNFPAITQDIAPAASGKAAKIYGPWGPAQWLVPGYLEQEEPDKVEAIIDFLMFLSSPEHMTRIAKEGSTMPNIIGAAPPEGQETFAEDIPLTIMQGYHALLDAPFKDKMKAAMQLYVNGDWTIEKFSEEVLKYYNEAADRLAAANPGWVK</sequence>
<dbReference type="Proteomes" id="UP001519287">
    <property type="component" value="Unassembled WGS sequence"/>
</dbReference>
<gene>
    <name evidence="3" type="ORF">J2Z66_001059</name>
</gene>